<dbReference type="InterPro" id="IPR048338">
    <property type="entry name" value="Mediator_Med16"/>
</dbReference>
<feature type="domain" description="Mediator complex subunit Med16 N-terminal" evidence="11">
    <location>
        <begin position="194"/>
        <end position="495"/>
    </location>
</feature>
<evidence type="ECO:0000313" key="14">
    <source>
        <dbReference type="Proteomes" id="UP001583186"/>
    </source>
</evidence>
<evidence type="ECO:0000256" key="6">
    <source>
        <dbReference type="ARBA" id="ARBA00023163"/>
    </source>
</evidence>
<feature type="region of interest" description="Disordered" evidence="10">
    <location>
        <begin position="829"/>
        <end position="849"/>
    </location>
</feature>
<dbReference type="InterPro" id="IPR021665">
    <property type="entry name" value="Mediator_Med16_N"/>
</dbReference>
<evidence type="ECO:0000256" key="8">
    <source>
        <dbReference type="ARBA" id="ARBA00032015"/>
    </source>
</evidence>
<keyword evidence="4 9" id="KW-0805">Transcription regulation</keyword>
<evidence type="ECO:0000259" key="11">
    <source>
        <dbReference type="Pfam" id="PF11635"/>
    </source>
</evidence>
<dbReference type="PANTHER" id="PTHR13224">
    <property type="entry name" value="THYROID HORMONE RECEPTOR-ASSOCIATED PROTEIN-RELATED"/>
    <property type="match status" value="1"/>
</dbReference>
<reference evidence="13 14" key="1">
    <citation type="journal article" date="2024" name="IMA Fungus">
        <title>IMA Genome - F19 : A genome assembly and annotation guide to empower mycologists, including annotated draft genome sequences of Ceratocystis pirilliformis, Diaporthe australafricana, Fusarium ophioides, Paecilomyces lecythidis, and Sporothrix stenoceras.</title>
        <authorList>
            <person name="Aylward J."/>
            <person name="Wilson A.M."/>
            <person name="Visagie C.M."/>
            <person name="Spraker J."/>
            <person name="Barnes I."/>
            <person name="Buitendag C."/>
            <person name="Ceriani C."/>
            <person name="Del Mar Angel L."/>
            <person name="du Plessis D."/>
            <person name="Fuchs T."/>
            <person name="Gasser K."/>
            <person name="Kramer D."/>
            <person name="Li W."/>
            <person name="Munsamy K."/>
            <person name="Piso A."/>
            <person name="Price J.L."/>
            <person name="Sonnekus B."/>
            <person name="Thomas C."/>
            <person name="van der Nest A."/>
            <person name="van Dijk A."/>
            <person name="van Heerden A."/>
            <person name="van Vuuren N."/>
            <person name="Yilmaz N."/>
            <person name="Duong T.A."/>
            <person name="van der Merwe N.A."/>
            <person name="Wingfield M.J."/>
            <person name="Wingfield B.D."/>
        </authorList>
    </citation>
    <scope>NUCLEOTIDE SEQUENCE [LARGE SCALE GENOMIC DNA]</scope>
    <source>
        <strain evidence="13 14">CMW 5346</strain>
    </source>
</reference>
<sequence>MTEDIPLILDDAMSGMAGMSGDVPVGLGDVDVDDVDLFGGPVELSLPSHTPPSKQLQVRINEQRIRGCNQRIAWSKQGTIATIGADGQSIELRYLRTDAEDASWGLSEATSYSQFSSSNTPTTFAGGPIVHLAWAATSHPELAVIDSVGRVSILAFSTSLNKPFALRSWEADPIDDLHAVVGCYWLPIMPPNKQYNIIYGPAVKEESGYRYETTLVHASGPYHPNPTKSALLCVTVSGTLRLLFSQNSNLVHDTSIELENITSSDDLATHASICTEKNMLLIAMVTATRQLKVVRAAIGWNQSQQEKQTPLQSHLNPMLQHKPAAVTTWLQHSDEESQLDISSDLISHIEMLPSAVPTGTNQWSPPLVVVVREYVPTPSTSNYSPEPQSIINRWELLMESPPQALHPAFEQLGFKPTQNTQQNGNQAHTRLHKLPPIIVNKLVISVQTLQHGRVICFFFSDGTVQYRDRFTFEEIFSEPNPSRIVSLQHAGFQFTDPTPCLAATLSPTNSSFAQVGEDGKVKWNNLKYTGPDLAPTGPDPNYAAIVSGLTAAVSTASTNAISYDDILATARQFITRPRFAYEWMLEIVRILKINVDYSEEAHHDQLVRNNSLHLCLSILNHLGFRGEFKPRSFYGKFSILALNMRNIVILITIASNTPSNLKDKLNPLDEPDVVDALAGCAKWAVDFLAYTCDCLFNLLDDHKFMSFLTGNNFNEMVPYLLEKNEIALHLILCSSTRGFLSAACRRLLHLDSISSRATQFYELQQQQASAGSSNGNSSLRPALIMSYHKMQQYTSSSLIKVQEFDKMLWALGEDIRQVYQSTAAAQNGAAAKKNNQGQNQPADNNNNNNAAKRYQAHCEQTLLLANNPPASFQPLLRKFFNVSVRQFRTLTDPAKLYFADYSILEVEDDARSLQEKQARHTHIDVFKRVELKPMANGASNGTNGSNGVNTAGHPTTFPPHSIPSEFLRRCARCTSIMEDVTGSRPGYTFVLAQQRKCSCSGNWGLLPRNTFIR</sequence>
<gene>
    <name evidence="13" type="primary">sin4</name>
    <name evidence="9" type="synonym">MED16</name>
    <name evidence="13" type="ORF">Sste5346_008446</name>
</gene>
<evidence type="ECO:0000256" key="5">
    <source>
        <dbReference type="ARBA" id="ARBA00023159"/>
    </source>
</evidence>
<evidence type="ECO:0000256" key="4">
    <source>
        <dbReference type="ARBA" id="ARBA00023015"/>
    </source>
</evidence>
<comment type="subcellular location">
    <subcellularLocation>
        <location evidence="1 9">Nucleus</location>
    </subcellularLocation>
</comment>
<dbReference type="InterPro" id="IPR048339">
    <property type="entry name" value="Mediator_Med16_C"/>
</dbReference>
<protein>
    <recommendedName>
        <fullName evidence="3 9">Mediator of RNA polymerase II transcription subunit 16</fullName>
    </recommendedName>
    <alternativeName>
        <fullName evidence="8 9">Mediator complex subunit 16</fullName>
    </alternativeName>
</protein>
<keyword evidence="5 9" id="KW-0010">Activator</keyword>
<keyword evidence="7 9" id="KW-0539">Nucleus</keyword>
<comment type="similarity">
    <text evidence="2 9">Belongs to the Mediator complex subunit 16 family.</text>
</comment>
<comment type="subunit">
    <text evidence="9">Component of the Mediator complex.</text>
</comment>
<dbReference type="EMBL" id="JAWCUI010000065">
    <property type="protein sequence ID" value="KAL1890153.1"/>
    <property type="molecule type" value="Genomic_DNA"/>
</dbReference>
<dbReference type="Pfam" id="PF20719">
    <property type="entry name" value="Med16_C"/>
    <property type="match status" value="1"/>
</dbReference>
<evidence type="ECO:0000256" key="10">
    <source>
        <dbReference type="SAM" id="MobiDB-lite"/>
    </source>
</evidence>
<dbReference type="PANTHER" id="PTHR13224:SF6">
    <property type="entry name" value="MEDIATOR OF RNA POLYMERASE II TRANSCRIPTION SUBUNIT 16"/>
    <property type="match status" value="1"/>
</dbReference>
<accession>A0ABR3YP70</accession>
<evidence type="ECO:0000313" key="13">
    <source>
        <dbReference type="EMBL" id="KAL1890153.1"/>
    </source>
</evidence>
<feature type="compositionally biased region" description="Low complexity" evidence="10">
    <location>
        <begin position="935"/>
        <end position="952"/>
    </location>
</feature>
<evidence type="ECO:0000256" key="2">
    <source>
        <dbReference type="ARBA" id="ARBA00006543"/>
    </source>
</evidence>
<comment type="function">
    <text evidence="9">Component of the Mediator complex, a coactivator involved in the regulated transcription of nearly all RNA polymerase II-dependent genes. Mediator functions as a bridge to convey information from gene-specific regulatory proteins to the basal RNA polymerase II transcription machinery. Mediator is recruited to promoters by direct interactions with regulatory proteins and serves as a scaffold for the assembly of a functional preinitiation complex with RNA polymerase II and the general transcription factors.</text>
</comment>
<evidence type="ECO:0000256" key="7">
    <source>
        <dbReference type="ARBA" id="ARBA00023242"/>
    </source>
</evidence>
<keyword evidence="14" id="KW-1185">Reference proteome</keyword>
<evidence type="ECO:0000259" key="12">
    <source>
        <dbReference type="Pfam" id="PF20719"/>
    </source>
</evidence>
<dbReference type="Pfam" id="PF11635">
    <property type="entry name" value="Med16_N"/>
    <property type="match status" value="1"/>
</dbReference>
<comment type="caution">
    <text evidence="13">The sequence shown here is derived from an EMBL/GenBank/DDBJ whole genome shotgun (WGS) entry which is preliminary data.</text>
</comment>
<proteinExistence type="inferred from homology"/>
<keyword evidence="6 9" id="KW-0804">Transcription</keyword>
<evidence type="ECO:0000256" key="3">
    <source>
        <dbReference type="ARBA" id="ARBA00019614"/>
    </source>
</evidence>
<evidence type="ECO:0000256" key="1">
    <source>
        <dbReference type="ARBA" id="ARBA00004123"/>
    </source>
</evidence>
<feature type="domain" description="Mediator complex subunit 16 C-terminal" evidence="12">
    <location>
        <begin position="889"/>
        <end position="1003"/>
    </location>
</feature>
<feature type="region of interest" description="Disordered" evidence="10">
    <location>
        <begin position="935"/>
        <end position="958"/>
    </location>
</feature>
<dbReference type="Proteomes" id="UP001583186">
    <property type="component" value="Unassembled WGS sequence"/>
</dbReference>
<evidence type="ECO:0000256" key="9">
    <source>
        <dbReference type="RuleBase" id="RU364149"/>
    </source>
</evidence>
<organism evidence="13 14">
    <name type="scientific">Sporothrix stenoceras</name>
    <dbReference type="NCBI Taxonomy" id="5173"/>
    <lineage>
        <taxon>Eukaryota</taxon>
        <taxon>Fungi</taxon>
        <taxon>Dikarya</taxon>
        <taxon>Ascomycota</taxon>
        <taxon>Pezizomycotina</taxon>
        <taxon>Sordariomycetes</taxon>
        <taxon>Sordariomycetidae</taxon>
        <taxon>Ophiostomatales</taxon>
        <taxon>Ophiostomataceae</taxon>
        <taxon>Sporothrix</taxon>
    </lineage>
</organism>
<name>A0ABR3YP70_9PEZI</name>